<accession>A0ACB5U063</accession>
<proteinExistence type="predicted"/>
<protein>
    <submittedName>
        <fullName evidence="1">Unnamed protein product</fullName>
    </submittedName>
</protein>
<organism evidence="1 2">
    <name type="scientific">Ambrosiozyma monospora</name>
    <name type="common">Yeast</name>
    <name type="synonym">Endomycopsis monosporus</name>
    <dbReference type="NCBI Taxonomy" id="43982"/>
    <lineage>
        <taxon>Eukaryota</taxon>
        <taxon>Fungi</taxon>
        <taxon>Dikarya</taxon>
        <taxon>Ascomycota</taxon>
        <taxon>Saccharomycotina</taxon>
        <taxon>Pichiomycetes</taxon>
        <taxon>Pichiales</taxon>
        <taxon>Pichiaceae</taxon>
        <taxon>Ambrosiozyma</taxon>
    </lineage>
</organism>
<evidence type="ECO:0000313" key="1">
    <source>
        <dbReference type="EMBL" id="GME98316.1"/>
    </source>
</evidence>
<dbReference type="EMBL" id="BSXS01010469">
    <property type="protein sequence ID" value="GME98316.1"/>
    <property type="molecule type" value="Genomic_DNA"/>
</dbReference>
<gene>
    <name evidence="1" type="ORF">Amon02_001045600</name>
</gene>
<comment type="caution">
    <text evidence="1">The sequence shown here is derived from an EMBL/GenBank/DDBJ whole genome shotgun (WGS) entry which is preliminary data.</text>
</comment>
<keyword evidence="2" id="KW-1185">Reference proteome</keyword>
<evidence type="ECO:0000313" key="2">
    <source>
        <dbReference type="Proteomes" id="UP001165064"/>
    </source>
</evidence>
<dbReference type="Proteomes" id="UP001165064">
    <property type="component" value="Unassembled WGS sequence"/>
</dbReference>
<reference evidence="1" key="1">
    <citation type="submission" date="2023-04" db="EMBL/GenBank/DDBJ databases">
        <title>Ambrosiozyma monospora NBRC 10751.</title>
        <authorList>
            <person name="Ichikawa N."/>
            <person name="Sato H."/>
            <person name="Tonouchi N."/>
        </authorList>
    </citation>
    <scope>NUCLEOTIDE SEQUENCE</scope>
    <source>
        <strain evidence="1">NBRC 10751</strain>
    </source>
</reference>
<name>A0ACB5U063_AMBMO</name>
<sequence>MFRTIITRSSLSFTPLFKTTTTVAARLPVRSFQTTTRLLQVDPAQVISLRDRIFKHESIVNALKELQEIVISKQLIDVNKPASKMAMIKMMMDEEVRTGLQKLSNAIETSGIELKPEDMKLMMQIIQEQQQKDGTVEDENLENLGGEKK</sequence>